<organism evidence="11 12">
    <name type="scientific">Paenibacillus tyrfis</name>
    <dbReference type="NCBI Taxonomy" id="1501230"/>
    <lineage>
        <taxon>Bacteria</taxon>
        <taxon>Bacillati</taxon>
        <taxon>Bacillota</taxon>
        <taxon>Bacilli</taxon>
        <taxon>Bacillales</taxon>
        <taxon>Paenibacillaceae</taxon>
        <taxon>Paenibacillus</taxon>
    </lineage>
</organism>
<keyword evidence="8" id="KW-0812">Transmembrane</keyword>
<comment type="similarity">
    <text evidence="3 9">Belongs to the peptidase S26 family.</text>
</comment>
<evidence type="ECO:0000313" key="12">
    <source>
        <dbReference type="Proteomes" id="UP000028123"/>
    </source>
</evidence>
<evidence type="ECO:0000256" key="3">
    <source>
        <dbReference type="ARBA" id="ARBA00009370"/>
    </source>
</evidence>
<reference evidence="11 12" key="1">
    <citation type="submission" date="2014-06" db="EMBL/GenBank/DDBJ databases">
        <title>Draft genome sequence of Paenibacillus sp. MSt1.</title>
        <authorList>
            <person name="Aw Y.K."/>
            <person name="Ong K.S."/>
            <person name="Gan H.M."/>
            <person name="Lee S.M."/>
        </authorList>
    </citation>
    <scope>NUCLEOTIDE SEQUENCE [LARGE SCALE GENOMIC DNA]</scope>
    <source>
        <strain evidence="11 12">MSt1</strain>
    </source>
</reference>
<dbReference type="InterPro" id="IPR019756">
    <property type="entry name" value="Pept_S26A_signal_pept_1_Ser-AS"/>
</dbReference>
<comment type="caution">
    <text evidence="11">The sequence shown here is derived from an EMBL/GenBank/DDBJ whole genome shotgun (WGS) entry which is preliminary data.</text>
</comment>
<keyword evidence="12" id="KW-1185">Reference proteome</keyword>
<evidence type="ECO:0000256" key="9">
    <source>
        <dbReference type="RuleBase" id="RU362042"/>
    </source>
</evidence>
<dbReference type="GO" id="GO:0005886">
    <property type="term" value="C:plasma membrane"/>
    <property type="evidence" value="ECO:0007669"/>
    <property type="project" value="UniProtKB-SubCell"/>
</dbReference>
<keyword evidence="6 8" id="KW-0378">Hydrolase</keyword>
<evidence type="ECO:0000256" key="7">
    <source>
        <dbReference type="PIRSR" id="PIRSR600223-1"/>
    </source>
</evidence>
<dbReference type="PROSITE" id="PS00761">
    <property type="entry name" value="SPASE_I_3"/>
    <property type="match status" value="1"/>
</dbReference>
<accession>A0A081P330</accession>
<keyword evidence="5 8" id="KW-0645">Protease</keyword>
<dbReference type="OrthoDB" id="9802919at2"/>
<dbReference type="EC" id="3.4.21.89" evidence="4 8"/>
<sequence length="184" mass="21291">MKALKELGNWIGAFSMAFILSLVIGIFVFQPFKVEGHSMDPTLQNDQRIYVSKLSHTFSYLPEYGDIVVIDSRVNRERTLTDSILENPMVQYFRGNTDEHVFYVKRVIGKPGDVLEFKENQVYRNGEALQEPYMKEAMIFSSNRKWTVPDKHVFVMGDNRNNSSDSRNIGYIPLDHVMGIMKFP</sequence>
<dbReference type="NCBIfam" id="TIGR02227">
    <property type="entry name" value="sigpep_I_bact"/>
    <property type="match status" value="1"/>
</dbReference>
<feature type="active site" evidence="7">
    <location>
        <position position="38"/>
    </location>
</feature>
<evidence type="ECO:0000256" key="5">
    <source>
        <dbReference type="ARBA" id="ARBA00022670"/>
    </source>
</evidence>
<dbReference type="InterPro" id="IPR000223">
    <property type="entry name" value="Pept_S26A_signal_pept_1"/>
</dbReference>
<feature type="domain" description="Peptidase S26" evidence="10">
    <location>
        <begin position="9"/>
        <end position="183"/>
    </location>
</feature>
<dbReference type="eggNOG" id="COG0681">
    <property type="taxonomic scope" value="Bacteria"/>
</dbReference>
<dbReference type="RefSeq" id="WP_036683589.1">
    <property type="nucleotide sequence ID" value="NZ_FYEP01000020.1"/>
</dbReference>
<dbReference type="SUPFAM" id="SSF51306">
    <property type="entry name" value="LexA/Signal peptidase"/>
    <property type="match status" value="1"/>
</dbReference>
<name>A0A081P330_9BACL</name>
<dbReference type="AlphaFoldDB" id="A0A081P330"/>
<gene>
    <name evidence="11" type="ORF">ET33_05285</name>
</gene>
<dbReference type="GO" id="GO:0006465">
    <property type="term" value="P:signal peptide processing"/>
    <property type="evidence" value="ECO:0007669"/>
    <property type="project" value="InterPro"/>
</dbReference>
<comment type="subcellular location">
    <subcellularLocation>
        <location evidence="2">Cell membrane</location>
        <topology evidence="2">Single-pass type II membrane protein</topology>
    </subcellularLocation>
    <subcellularLocation>
        <location evidence="9">Membrane</location>
        <topology evidence="9">Single-pass type II membrane protein</topology>
    </subcellularLocation>
</comment>
<feature type="transmembrane region" description="Helical" evidence="8">
    <location>
        <begin position="7"/>
        <end position="29"/>
    </location>
</feature>
<keyword evidence="8" id="KW-1133">Transmembrane helix</keyword>
<proteinExistence type="inferred from homology"/>
<dbReference type="PANTHER" id="PTHR43390:SF1">
    <property type="entry name" value="CHLOROPLAST PROCESSING PEPTIDASE"/>
    <property type="match status" value="1"/>
</dbReference>
<evidence type="ECO:0000259" key="10">
    <source>
        <dbReference type="Pfam" id="PF10502"/>
    </source>
</evidence>
<dbReference type="Proteomes" id="UP000028123">
    <property type="component" value="Unassembled WGS sequence"/>
</dbReference>
<evidence type="ECO:0000256" key="6">
    <source>
        <dbReference type="ARBA" id="ARBA00022801"/>
    </source>
</evidence>
<evidence type="ECO:0000256" key="8">
    <source>
        <dbReference type="RuleBase" id="RU003993"/>
    </source>
</evidence>
<dbReference type="InterPro" id="IPR019757">
    <property type="entry name" value="Pept_S26A_signal_pept_1_Lys-AS"/>
</dbReference>
<dbReference type="PROSITE" id="PS00760">
    <property type="entry name" value="SPASE_I_2"/>
    <property type="match status" value="1"/>
</dbReference>
<feature type="active site" evidence="7">
    <location>
        <position position="105"/>
    </location>
</feature>
<dbReference type="InterPro" id="IPR019533">
    <property type="entry name" value="Peptidase_S26"/>
</dbReference>
<evidence type="ECO:0000256" key="2">
    <source>
        <dbReference type="ARBA" id="ARBA00004401"/>
    </source>
</evidence>
<dbReference type="GO" id="GO:0004252">
    <property type="term" value="F:serine-type endopeptidase activity"/>
    <property type="evidence" value="ECO:0007669"/>
    <property type="project" value="InterPro"/>
</dbReference>
<evidence type="ECO:0000313" key="11">
    <source>
        <dbReference type="EMBL" id="KEQ25103.1"/>
    </source>
</evidence>
<dbReference type="Pfam" id="PF10502">
    <property type="entry name" value="Peptidase_S26"/>
    <property type="match status" value="1"/>
</dbReference>
<dbReference type="GO" id="GO:0009003">
    <property type="term" value="F:signal peptidase activity"/>
    <property type="evidence" value="ECO:0007669"/>
    <property type="project" value="UniProtKB-EC"/>
</dbReference>
<protein>
    <recommendedName>
        <fullName evidence="4 8">Signal peptidase I</fullName>
        <ecNumber evidence="4 8">3.4.21.89</ecNumber>
    </recommendedName>
</protein>
<comment type="catalytic activity">
    <reaction evidence="1 8">
        <text>Cleavage of hydrophobic, N-terminal signal or leader sequences from secreted and periplasmic proteins.</text>
        <dbReference type="EC" id="3.4.21.89"/>
    </reaction>
</comment>
<evidence type="ECO:0000256" key="1">
    <source>
        <dbReference type="ARBA" id="ARBA00000677"/>
    </source>
</evidence>
<dbReference type="PROSITE" id="PS00501">
    <property type="entry name" value="SPASE_I_1"/>
    <property type="match status" value="1"/>
</dbReference>
<evidence type="ECO:0000256" key="4">
    <source>
        <dbReference type="ARBA" id="ARBA00013208"/>
    </source>
</evidence>
<keyword evidence="8" id="KW-0472">Membrane</keyword>
<dbReference type="PRINTS" id="PR00727">
    <property type="entry name" value="LEADERPTASE"/>
</dbReference>
<dbReference type="CDD" id="cd06530">
    <property type="entry name" value="S26_SPase_I"/>
    <property type="match status" value="1"/>
</dbReference>
<dbReference type="InterPro" id="IPR036286">
    <property type="entry name" value="LexA/Signal_pep-like_sf"/>
</dbReference>
<dbReference type="PANTHER" id="PTHR43390">
    <property type="entry name" value="SIGNAL PEPTIDASE I"/>
    <property type="match status" value="1"/>
</dbReference>
<dbReference type="InterPro" id="IPR019758">
    <property type="entry name" value="Pept_S26A_signal_pept_1_CS"/>
</dbReference>
<dbReference type="EMBL" id="JNVM01000012">
    <property type="protein sequence ID" value="KEQ25103.1"/>
    <property type="molecule type" value="Genomic_DNA"/>
</dbReference>
<dbReference type="Gene3D" id="2.10.109.10">
    <property type="entry name" value="Umud Fragment, subunit A"/>
    <property type="match status" value="1"/>
</dbReference>